<dbReference type="PANTHER" id="PTHR47396:SF1">
    <property type="entry name" value="ATP-DEPENDENT HELICASE IRC3-RELATED"/>
    <property type="match status" value="1"/>
</dbReference>
<dbReference type="GO" id="GO:0016787">
    <property type="term" value="F:hydrolase activity"/>
    <property type="evidence" value="ECO:0007669"/>
    <property type="project" value="InterPro"/>
</dbReference>
<evidence type="ECO:0000313" key="3">
    <source>
        <dbReference type="EMBL" id="CUV27148.1"/>
    </source>
</evidence>
<dbReference type="Gene3D" id="3.40.50.300">
    <property type="entry name" value="P-loop containing nucleotide triphosphate hydrolases"/>
    <property type="match status" value="2"/>
</dbReference>
<feature type="domain" description="Helicase ATP-binding" evidence="1">
    <location>
        <begin position="150"/>
        <end position="323"/>
    </location>
</feature>
<dbReference type="GO" id="GO:0004386">
    <property type="term" value="F:helicase activity"/>
    <property type="evidence" value="ECO:0007669"/>
    <property type="project" value="UniProtKB-KW"/>
</dbReference>
<dbReference type="CDD" id="cd17926">
    <property type="entry name" value="DEXHc_RE"/>
    <property type="match status" value="1"/>
</dbReference>
<protein>
    <submittedName>
        <fullName evidence="3">Helicase domain protein</fullName>
    </submittedName>
</protein>
<dbReference type="InterPro" id="IPR001650">
    <property type="entry name" value="Helicase_C-like"/>
</dbReference>
<keyword evidence="3" id="KW-0067">ATP-binding</keyword>
<dbReference type="SUPFAM" id="SSF52540">
    <property type="entry name" value="P-loop containing nucleoside triphosphate hydrolases"/>
    <property type="match status" value="1"/>
</dbReference>
<dbReference type="CDD" id="cd18785">
    <property type="entry name" value="SF2_C"/>
    <property type="match status" value="1"/>
</dbReference>
<dbReference type="Pfam" id="PF04851">
    <property type="entry name" value="ResIII"/>
    <property type="match status" value="1"/>
</dbReference>
<proteinExistence type="predicted"/>
<dbReference type="GO" id="GO:0005524">
    <property type="term" value="F:ATP binding"/>
    <property type="evidence" value="ECO:0007669"/>
    <property type="project" value="InterPro"/>
</dbReference>
<dbReference type="Pfam" id="PF00271">
    <property type="entry name" value="Helicase_C"/>
    <property type="match status" value="1"/>
</dbReference>
<dbReference type="SMART" id="SM00490">
    <property type="entry name" value="HELICc"/>
    <property type="match status" value="1"/>
</dbReference>
<name>A0A0S4UYD0_RALSL</name>
<dbReference type="InterPro" id="IPR027417">
    <property type="entry name" value="P-loop_NTPase"/>
</dbReference>
<dbReference type="GO" id="GO:0005829">
    <property type="term" value="C:cytosol"/>
    <property type="evidence" value="ECO:0007669"/>
    <property type="project" value="TreeGrafter"/>
</dbReference>
<feature type="domain" description="Helicase C-terminal" evidence="2">
    <location>
        <begin position="347"/>
        <end position="505"/>
    </location>
</feature>
<keyword evidence="3" id="KW-0347">Helicase</keyword>
<dbReference type="GO" id="GO:0003677">
    <property type="term" value="F:DNA binding"/>
    <property type="evidence" value="ECO:0007669"/>
    <property type="project" value="InterPro"/>
</dbReference>
<evidence type="ECO:0000259" key="2">
    <source>
        <dbReference type="PROSITE" id="PS51194"/>
    </source>
</evidence>
<dbReference type="InterPro" id="IPR006935">
    <property type="entry name" value="Helicase/UvrB_N"/>
</dbReference>
<reference evidence="3" key="1">
    <citation type="submission" date="2015-10" db="EMBL/GenBank/DDBJ databases">
        <authorList>
            <person name="Gilbert D.G."/>
        </authorList>
    </citation>
    <scope>NUCLEOTIDE SEQUENCE</scope>
    <source>
        <strain evidence="3">Phyl III-seqv23</strain>
    </source>
</reference>
<dbReference type="AlphaFoldDB" id="A0A0S4UYD0"/>
<dbReference type="EMBL" id="LN899824">
    <property type="protein sequence ID" value="CUV27148.1"/>
    <property type="molecule type" value="Genomic_DNA"/>
</dbReference>
<dbReference type="PROSITE" id="PS51194">
    <property type="entry name" value="HELICASE_CTER"/>
    <property type="match status" value="1"/>
</dbReference>
<sequence>MKVRLPAVYAVKNRIEKNWIRQLAWAEQNIDAEVVRFVTDGAEGFEVRSSSLPIPVQILKSTPRHLPAPDEAAVLRYATATIVGEMLDASTGTWLQHPLLHVGNQALTNLAAKTAIASWRGAFKYTQEDRAAGVIGLRPPQAGALHAVHAHWSVSDEVASVVLPTGTGKTETMLGVLTSACCERVIVVVPTDALRTQIANKFSTLGLLKAPGSTILAENAHYPVVGVLEHNVDTLDDLTTFFEACNVVVTTSHIAGQLSFAFQSRIAELCTHLFIDEAHHSEAPTWKRFKSQFGKRQVLQFTATPFRDDDQLIDGKIIYRYPLRQAQRDGYFQPITFRSVFEFNENKADRAIANATILELDNDTTGLHVAMARAVDIPRAKQVFEIYKAIGRYNPILLHSRLTAGERREALEKLMSGQSRLVVCVDMLGEGFDMPELKIAAFHDVRKSLPVTLQLAGRFTRTRPDLGSATFIANVANVGVRQELEKLYSQDPDWNELLPELSDTAIDKQIEARNFFEGFEPFSGEIPIQEIKPAASMVVYRTRCSAWKPKDFLKGLQGLTPSDKVCHTVNRAENMLVVVVGTSKTVPWTEIEAVRDWEWELLVAIWDKERELLYIHGSSKSGEYRTMARVLCGEDVQLIQDPDLYRCFHGVKRLLLTNLGMNEQFGRQIRYIARMGADVASRLSESSKKTARRAVISGVGFEKGATATIGATKRGRVWSFQRIRLESFARWCKHVGAKVIDETIDPEDVLKGTLIPKLVKERPAVMPIAVEWPDCIYQEPESVYSIQLGGTEATEFWNLGIELVDPAETGEITFRVFGDSSEAVLRLQVIPVDDETVSTYRFVPVGPAGTLTKRQTTWTLSEFFEENPPVITFADGSYLEGNLLVALPDIYAPYDRERIAAWDWAGVDIKKEAQGTTREKDSIQFKVIEDLKKAGGYDIIYDDDGSGESADVVTIKVTEDDSRTTIAVDFYHCKYSQQSSAGARVGDLYEVCGQAQKSISWLQNQLRHTELFVHLLRRDPKVRKGEELSRYQVGDRDTLAAIRNRSRVAALKLRVFIVQPGLSRSQATREQLSLLSVTENFLLETYDVPFGVIGSA</sequence>
<accession>A0A0S4UYD0</accession>
<dbReference type="PANTHER" id="PTHR47396">
    <property type="entry name" value="TYPE I RESTRICTION ENZYME ECOKI R PROTEIN"/>
    <property type="match status" value="1"/>
</dbReference>
<evidence type="ECO:0000259" key="1">
    <source>
        <dbReference type="PROSITE" id="PS51192"/>
    </source>
</evidence>
<organism evidence="3">
    <name type="scientific">Ralstonia solanacearum</name>
    <name type="common">Pseudomonas solanacearum</name>
    <dbReference type="NCBI Taxonomy" id="305"/>
    <lineage>
        <taxon>Bacteria</taxon>
        <taxon>Pseudomonadati</taxon>
        <taxon>Pseudomonadota</taxon>
        <taxon>Betaproteobacteria</taxon>
        <taxon>Burkholderiales</taxon>
        <taxon>Burkholderiaceae</taxon>
        <taxon>Ralstonia</taxon>
        <taxon>Ralstonia solanacearum species complex</taxon>
    </lineage>
</organism>
<dbReference type="SMART" id="SM00487">
    <property type="entry name" value="DEXDc"/>
    <property type="match status" value="1"/>
</dbReference>
<keyword evidence="3" id="KW-0378">Hydrolase</keyword>
<gene>
    <name evidence="3" type="ORF">RUN1985_v1_30063</name>
</gene>
<dbReference type="InterPro" id="IPR050742">
    <property type="entry name" value="Helicase_Restrict-Modif_Enz"/>
</dbReference>
<keyword evidence="3" id="KW-0547">Nucleotide-binding</keyword>
<dbReference type="InterPro" id="IPR014001">
    <property type="entry name" value="Helicase_ATP-bd"/>
</dbReference>
<dbReference type="PROSITE" id="PS51192">
    <property type="entry name" value="HELICASE_ATP_BIND_1"/>
    <property type="match status" value="1"/>
</dbReference>